<reference evidence="2 4" key="1">
    <citation type="submission" date="2015-11" db="EMBL/GenBank/DDBJ databases">
        <title>Genomic analysis of 38 Legionella species identifies large and diverse effector repertoires.</title>
        <authorList>
            <person name="Burstein D."/>
            <person name="Amaro F."/>
            <person name="Zusman T."/>
            <person name="Lifshitz Z."/>
            <person name="Cohen O."/>
            <person name="Gilbert J.A."/>
            <person name="Pupko T."/>
            <person name="Shuman H.A."/>
            <person name="Segal G."/>
        </authorList>
    </citation>
    <scope>NUCLEOTIDE SEQUENCE [LARGE SCALE GENOMIC DNA]</scope>
    <source>
        <strain evidence="2 4">CDC#1407-AL-14</strain>
    </source>
</reference>
<evidence type="ECO:0000313" key="3">
    <source>
        <dbReference type="EMBL" id="STX31826.1"/>
    </source>
</evidence>
<gene>
    <name evidence="2" type="ORF">Lbir_0597</name>
    <name evidence="3" type="ORF">NCTC12437_01600</name>
</gene>
<feature type="compositionally biased region" description="Basic and acidic residues" evidence="1">
    <location>
        <begin position="547"/>
        <end position="562"/>
    </location>
</feature>
<feature type="compositionally biased region" description="Low complexity" evidence="1">
    <location>
        <begin position="534"/>
        <end position="546"/>
    </location>
</feature>
<feature type="region of interest" description="Disordered" evidence="1">
    <location>
        <begin position="534"/>
        <end position="568"/>
    </location>
</feature>
<protein>
    <submittedName>
        <fullName evidence="3">Uncharacterized protein</fullName>
    </submittedName>
</protein>
<evidence type="ECO:0000313" key="5">
    <source>
        <dbReference type="Proteomes" id="UP000255066"/>
    </source>
</evidence>
<evidence type="ECO:0000313" key="4">
    <source>
        <dbReference type="Proteomes" id="UP000054735"/>
    </source>
</evidence>
<evidence type="ECO:0000256" key="1">
    <source>
        <dbReference type="SAM" id="MobiDB-lite"/>
    </source>
</evidence>
<organism evidence="3 5">
    <name type="scientific">Legionella birminghamensis</name>
    <dbReference type="NCBI Taxonomy" id="28083"/>
    <lineage>
        <taxon>Bacteria</taxon>
        <taxon>Pseudomonadati</taxon>
        <taxon>Pseudomonadota</taxon>
        <taxon>Gammaproteobacteria</taxon>
        <taxon>Legionellales</taxon>
        <taxon>Legionellaceae</taxon>
        <taxon>Legionella</taxon>
    </lineage>
</organism>
<feature type="region of interest" description="Disordered" evidence="1">
    <location>
        <begin position="72"/>
        <end position="135"/>
    </location>
</feature>
<dbReference type="EMBL" id="LNXT01000006">
    <property type="protein sequence ID" value="KTC75223.1"/>
    <property type="molecule type" value="Genomic_DNA"/>
</dbReference>
<name>A0A378IAE6_9GAMM</name>
<dbReference type="RefSeq" id="WP_058522707.1">
    <property type="nucleotide sequence ID" value="NZ_CAAAHV010000022.1"/>
</dbReference>
<evidence type="ECO:0000313" key="2">
    <source>
        <dbReference type="EMBL" id="KTC75223.1"/>
    </source>
</evidence>
<keyword evidence="4" id="KW-1185">Reference proteome</keyword>
<proteinExistence type="predicted"/>
<dbReference type="AlphaFoldDB" id="A0A378IAE6"/>
<accession>A0A378IAE6</accession>
<dbReference type="Proteomes" id="UP000054735">
    <property type="component" value="Unassembled WGS sequence"/>
</dbReference>
<reference evidence="3 5" key="2">
    <citation type="submission" date="2018-06" db="EMBL/GenBank/DDBJ databases">
        <authorList>
            <consortium name="Pathogen Informatics"/>
            <person name="Doyle S."/>
        </authorList>
    </citation>
    <scope>NUCLEOTIDE SEQUENCE [LARGE SCALE GENOMIC DNA]</scope>
    <source>
        <strain evidence="3 5">NCTC12437</strain>
    </source>
</reference>
<dbReference type="EMBL" id="UGNW01000001">
    <property type="protein sequence ID" value="STX31826.1"/>
    <property type="molecule type" value="Genomic_DNA"/>
</dbReference>
<sequence>MKVSFKGVTVQESVLFWDYKAEANTAEYIFRPTDDQAEIVKSLAPISGIRIEEKRACIDNVKHFVTDHPFLQPRHSTSLTTEEPNKNPGTDKPSSSFFKRRMKPWPSARLSDKELRSLKNTSGSLSQEEDSRHSVHLIPITPQTSPSLNPLEFPDTLASGQLFQPYGKLDLDTIIPEKTAPEDWRKTVVYRKALNDANKEHIQKSEIQLLKDAQDITKEVYQIAGPTLFDLKGQVISILESCLAILENALKEIDHVKYPFPNSIYPFFRSLIVQAMVNTEDNFKSYESVTSARDEKYIKQQIAKLKLVRPRLLSFHYFEDPDLTKITDDFQLQAYLDQLKSKLSLRQRLELRVLLAGLEQIILESIRYELQFKKEIPRLEGEFKKHSKTISIYLSESEKERQATVMHSVYALIKAAISPQEAHKKPHTDLDGFTFSLMGKLITYIHEHYFCKTPFVGDVTLKGTWKDESKEPRDVYIRPDFAELLMNSLSALVTPVLYHPGRKYAFPAPEQQREFETLILNHLTQQIDELISSATAKSVPSSSSRADTQKERTESDEREAKEAATFTL</sequence>
<dbReference type="OrthoDB" id="5649189at2"/>
<dbReference type="STRING" id="28083.Lbir_0597"/>
<dbReference type="Proteomes" id="UP000255066">
    <property type="component" value="Unassembled WGS sequence"/>
</dbReference>